<feature type="domain" description="Dienelactone hydrolase" evidence="1">
    <location>
        <begin position="33"/>
        <end position="242"/>
    </location>
</feature>
<proteinExistence type="predicted"/>
<keyword evidence="2" id="KW-0378">Hydrolase</keyword>
<dbReference type="PANTHER" id="PTHR17630">
    <property type="entry name" value="DIENELACTONE HYDROLASE"/>
    <property type="match status" value="1"/>
</dbReference>
<evidence type="ECO:0000259" key="1">
    <source>
        <dbReference type="Pfam" id="PF01738"/>
    </source>
</evidence>
<accession>A0A6A5KE40</accession>
<gene>
    <name evidence="2" type="ORF">BDW02DRAFT_570151</name>
</gene>
<evidence type="ECO:0000313" key="3">
    <source>
        <dbReference type="Proteomes" id="UP000800040"/>
    </source>
</evidence>
<name>A0A6A5KE40_9PLEO</name>
<dbReference type="Proteomes" id="UP000800040">
    <property type="component" value="Unassembled WGS sequence"/>
</dbReference>
<dbReference type="PANTHER" id="PTHR17630:SF55">
    <property type="entry name" value="DIENELACTONE HYDROLASE FAMILY PROTEIN (AFU_ORTHOLOGUE AFUA_1G01900)"/>
    <property type="match status" value="1"/>
</dbReference>
<dbReference type="AlphaFoldDB" id="A0A6A5KE40"/>
<reference evidence="2" key="1">
    <citation type="submission" date="2020-01" db="EMBL/GenBank/DDBJ databases">
        <authorList>
            <consortium name="DOE Joint Genome Institute"/>
            <person name="Haridas S."/>
            <person name="Albert R."/>
            <person name="Binder M."/>
            <person name="Bloem J."/>
            <person name="Labutti K."/>
            <person name="Salamov A."/>
            <person name="Andreopoulos B."/>
            <person name="Baker S.E."/>
            <person name="Barry K."/>
            <person name="Bills G."/>
            <person name="Bluhm B.H."/>
            <person name="Cannon C."/>
            <person name="Castanera R."/>
            <person name="Culley D.E."/>
            <person name="Daum C."/>
            <person name="Ezra D."/>
            <person name="Gonzalez J.B."/>
            <person name="Henrissat B."/>
            <person name="Kuo A."/>
            <person name="Liang C."/>
            <person name="Lipzen A."/>
            <person name="Lutzoni F."/>
            <person name="Magnuson J."/>
            <person name="Mondo S."/>
            <person name="Nolan M."/>
            <person name="Ohm R."/>
            <person name="Pangilinan J."/>
            <person name="Park H.-J."/>
            <person name="Ramirez L."/>
            <person name="Alfaro M."/>
            <person name="Sun H."/>
            <person name="Tritt A."/>
            <person name="Yoshinaga Y."/>
            <person name="Zwiers L.-H."/>
            <person name="Turgeon B.G."/>
            <person name="Goodwin S.B."/>
            <person name="Spatafora J.W."/>
            <person name="Crous P.W."/>
            <person name="Grigoriev I.V."/>
        </authorList>
    </citation>
    <scope>NUCLEOTIDE SEQUENCE</scope>
    <source>
        <strain evidence="2">P77</strain>
    </source>
</reference>
<dbReference type="GO" id="GO:0016787">
    <property type="term" value="F:hydrolase activity"/>
    <property type="evidence" value="ECO:0007669"/>
    <property type="project" value="UniProtKB-KW"/>
</dbReference>
<evidence type="ECO:0000313" key="2">
    <source>
        <dbReference type="EMBL" id="KAF1833372.1"/>
    </source>
</evidence>
<organism evidence="2 3">
    <name type="scientific">Decorospora gaudefroyi</name>
    <dbReference type="NCBI Taxonomy" id="184978"/>
    <lineage>
        <taxon>Eukaryota</taxon>
        <taxon>Fungi</taxon>
        <taxon>Dikarya</taxon>
        <taxon>Ascomycota</taxon>
        <taxon>Pezizomycotina</taxon>
        <taxon>Dothideomycetes</taxon>
        <taxon>Pleosporomycetidae</taxon>
        <taxon>Pleosporales</taxon>
        <taxon>Pleosporineae</taxon>
        <taxon>Pleosporaceae</taxon>
        <taxon>Decorospora</taxon>
    </lineage>
</organism>
<dbReference type="SUPFAM" id="SSF53474">
    <property type="entry name" value="alpha/beta-Hydrolases"/>
    <property type="match status" value="1"/>
</dbReference>
<dbReference type="Gene3D" id="3.40.50.1820">
    <property type="entry name" value="alpha/beta hydrolase"/>
    <property type="match status" value="1"/>
</dbReference>
<protein>
    <submittedName>
        <fullName evidence="2">Dienelactone hydrolase family protein</fullName>
    </submittedName>
</protein>
<dbReference type="InterPro" id="IPR002925">
    <property type="entry name" value="Dienelactn_hydro"/>
</dbReference>
<keyword evidence="3" id="KW-1185">Reference proteome</keyword>
<sequence>MSCDNCKSGFKWDGQSIGKETTLDKANAYVTGDSKDAAILIVTDIFGWTLPNIRILADHYAKECNATVYIPDIFGGEVVDPDMLSNPEKQKTFDPKAFIFERNNKEIRWPEIKEHAQTLKSQYKKVAAIGFCYGGWAVFKLAADPSLIDAISTAHPSLLEKSEIDGVKVPVQVISPENDIWYTEELKKHTLETLPKTGVPWEYVYFPGLTHGFAARGDPNNQQQKDGFERAKRSAVNFFNEFLH</sequence>
<dbReference type="InterPro" id="IPR029058">
    <property type="entry name" value="AB_hydrolase_fold"/>
</dbReference>
<dbReference type="EMBL" id="ML975320">
    <property type="protein sequence ID" value="KAF1833372.1"/>
    <property type="molecule type" value="Genomic_DNA"/>
</dbReference>
<dbReference type="Pfam" id="PF01738">
    <property type="entry name" value="DLH"/>
    <property type="match status" value="1"/>
</dbReference>
<dbReference type="OrthoDB" id="10019231at2759"/>